<feature type="domain" description="Glycosyltransferase 2-like" evidence="11">
    <location>
        <begin position="13"/>
        <end position="136"/>
    </location>
</feature>
<evidence type="ECO:0000313" key="12">
    <source>
        <dbReference type="EMBL" id="SDU78668.1"/>
    </source>
</evidence>
<keyword evidence="5 12" id="KW-0808">Transferase</keyword>
<evidence type="ECO:0000259" key="11">
    <source>
        <dbReference type="Pfam" id="PF00535"/>
    </source>
</evidence>
<comment type="catalytic activity">
    <reaction evidence="9">
        <text>(2R)-3-phosphoglycerate + UDP-alpha-D-glucose = (2R)-2-O-(alpha-D-glucopyranosyl)-3-phospho-glycerate + UDP + H(+)</text>
        <dbReference type="Rhea" id="RHEA:31319"/>
        <dbReference type="ChEBI" id="CHEBI:15378"/>
        <dbReference type="ChEBI" id="CHEBI:58223"/>
        <dbReference type="ChEBI" id="CHEBI:58272"/>
        <dbReference type="ChEBI" id="CHEBI:58885"/>
        <dbReference type="ChEBI" id="CHEBI:62600"/>
        <dbReference type="EC" id="2.4.1.266"/>
    </reaction>
    <physiologicalReaction direction="left-to-right" evidence="9">
        <dbReference type="Rhea" id="RHEA:31320"/>
    </physiologicalReaction>
</comment>
<evidence type="ECO:0000313" key="13">
    <source>
        <dbReference type="Proteomes" id="UP000214355"/>
    </source>
</evidence>
<dbReference type="Proteomes" id="UP000214355">
    <property type="component" value="Chromosome I"/>
</dbReference>
<evidence type="ECO:0000256" key="10">
    <source>
        <dbReference type="ARBA" id="ARBA00048997"/>
    </source>
</evidence>
<evidence type="ECO:0000256" key="2">
    <source>
        <dbReference type="ARBA" id="ARBA00001946"/>
    </source>
</evidence>
<dbReference type="AlphaFoldDB" id="A0A1H2LDF3"/>
<evidence type="ECO:0000256" key="1">
    <source>
        <dbReference type="ARBA" id="ARBA00001936"/>
    </source>
</evidence>
<evidence type="ECO:0000256" key="8">
    <source>
        <dbReference type="ARBA" id="ARBA00040894"/>
    </source>
</evidence>
<evidence type="ECO:0000256" key="3">
    <source>
        <dbReference type="ARBA" id="ARBA00006739"/>
    </source>
</evidence>
<accession>A0A1H2LDF3</accession>
<keyword evidence="4" id="KW-0328">Glycosyltransferase</keyword>
<proteinExistence type="inferred from homology"/>
<evidence type="ECO:0000256" key="9">
    <source>
        <dbReference type="ARBA" id="ARBA00048689"/>
    </source>
</evidence>
<dbReference type="InterPro" id="IPR050256">
    <property type="entry name" value="Glycosyltransferase_2"/>
</dbReference>
<evidence type="ECO:0000256" key="4">
    <source>
        <dbReference type="ARBA" id="ARBA00022676"/>
    </source>
</evidence>
<sequence>MLRIVNEEQRVAVIIPAMNEEDRIGATIQAARSIPHVDLIVVIDDGSTDDTQGVARDAGASVARHTVNRGKAAAMETGAAVVAMRDINGQPPRALLFLDADLAESAVECAPLVSTIFAGGVDCAIAYLPPQSGAGGHGVVTTTGRKGIERLTGWSPQQPLSGQRCLTRAAFDAVTPLASGWGVEVGMTVDLLVAGFTVQEVPCDLRHRVSTNDLAGQLHRAAQLRGVIKALAVRTMRRHKVTTTAIAPSVPGQPFNAYKK</sequence>
<dbReference type="InterPro" id="IPR001173">
    <property type="entry name" value="Glyco_trans_2-like"/>
</dbReference>
<dbReference type="OrthoDB" id="9810303at2"/>
<dbReference type="SUPFAM" id="SSF53448">
    <property type="entry name" value="Nucleotide-diphospho-sugar transferases"/>
    <property type="match status" value="1"/>
</dbReference>
<evidence type="ECO:0000256" key="5">
    <source>
        <dbReference type="ARBA" id="ARBA00022679"/>
    </source>
</evidence>
<dbReference type="Gene3D" id="3.90.550.10">
    <property type="entry name" value="Spore Coat Polysaccharide Biosynthesis Protein SpsA, Chain A"/>
    <property type="match status" value="1"/>
</dbReference>
<dbReference type="CDD" id="cd04179">
    <property type="entry name" value="DPM_DPG-synthase_like"/>
    <property type="match status" value="1"/>
</dbReference>
<dbReference type="STRING" id="131112.SAMN04489737_0567"/>
<dbReference type="PANTHER" id="PTHR48090">
    <property type="entry name" value="UNDECAPRENYL-PHOSPHATE 4-DEOXY-4-FORMAMIDO-L-ARABINOSE TRANSFERASE-RELATED"/>
    <property type="match status" value="1"/>
</dbReference>
<keyword evidence="13" id="KW-1185">Reference proteome</keyword>
<dbReference type="PANTHER" id="PTHR48090:SF10">
    <property type="entry name" value="GLUCOSYL-3-PHOSPHOGLYCERATE SYNTHASE"/>
    <property type="match status" value="1"/>
</dbReference>
<comment type="catalytic activity">
    <reaction evidence="10">
        <text>an NDP-alpha-D-glucose + (2R)-3-phosphoglycerate = (2R)-2-O-(alpha-D-glucopyranosyl)-3-phospho-glycerate + a ribonucleoside 5'-diphosphate + H(+)</text>
        <dbReference type="Rhea" id="RHEA:47244"/>
        <dbReference type="ChEBI" id="CHEBI:15378"/>
        <dbReference type="ChEBI" id="CHEBI:57930"/>
        <dbReference type="ChEBI" id="CHEBI:58272"/>
        <dbReference type="ChEBI" id="CHEBI:62600"/>
        <dbReference type="ChEBI" id="CHEBI:76533"/>
        <dbReference type="EC" id="2.4.1.266"/>
    </reaction>
    <physiologicalReaction direction="left-to-right" evidence="10">
        <dbReference type="Rhea" id="RHEA:47245"/>
    </physiologicalReaction>
</comment>
<dbReference type="InterPro" id="IPR029044">
    <property type="entry name" value="Nucleotide-diphossugar_trans"/>
</dbReference>
<comment type="similarity">
    <text evidence="3">Belongs to the glycosyltransferase 2 family.</text>
</comment>
<organism evidence="12 13">
    <name type="scientific">Arcanobacterium phocae</name>
    <dbReference type="NCBI Taxonomy" id="131112"/>
    <lineage>
        <taxon>Bacteria</taxon>
        <taxon>Bacillati</taxon>
        <taxon>Actinomycetota</taxon>
        <taxon>Actinomycetes</taxon>
        <taxon>Actinomycetales</taxon>
        <taxon>Actinomycetaceae</taxon>
        <taxon>Arcanobacterium</taxon>
    </lineage>
</organism>
<name>A0A1H2LDF3_9ACTO</name>
<dbReference type="GO" id="GO:0016757">
    <property type="term" value="F:glycosyltransferase activity"/>
    <property type="evidence" value="ECO:0007669"/>
    <property type="project" value="UniProtKB-KW"/>
</dbReference>
<evidence type="ECO:0000256" key="6">
    <source>
        <dbReference type="ARBA" id="ARBA00022842"/>
    </source>
</evidence>
<keyword evidence="6" id="KW-0460">Magnesium</keyword>
<gene>
    <name evidence="12" type="ORF">SAMN04489737_0567</name>
</gene>
<dbReference type="EMBL" id="LT629804">
    <property type="protein sequence ID" value="SDU78668.1"/>
    <property type="molecule type" value="Genomic_DNA"/>
</dbReference>
<protein>
    <recommendedName>
        <fullName evidence="8">Glucosyl-3-phosphoglycerate synthase</fullName>
        <ecNumber evidence="7">2.4.1.266</ecNumber>
    </recommendedName>
</protein>
<comment type="cofactor">
    <cofactor evidence="1">
        <name>Mn(2+)</name>
        <dbReference type="ChEBI" id="CHEBI:29035"/>
    </cofactor>
</comment>
<dbReference type="EC" id="2.4.1.266" evidence="7"/>
<reference evidence="13" key="1">
    <citation type="submission" date="2016-10" db="EMBL/GenBank/DDBJ databases">
        <authorList>
            <person name="Varghese N."/>
            <person name="Submissions S."/>
        </authorList>
    </citation>
    <scope>NUCLEOTIDE SEQUENCE [LARGE SCALE GENOMIC DNA]</scope>
    <source>
        <strain evidence="13">DSM 10002</strain>
    </source>
</reference>
<dbReference type="Pfam" id="PF00535">
    <property type="entry name" value="Glycos_transf_2"/>
    <property type="match status" value="1"/>
</dbReference>
<evidence type="ECO:0000256" key="7">
    <source>
        <dbReference type="ARBA" id="ARBA00039022"/>
    </source>
</evidence>
<comment type="cofactor">
    <cofactor evidence="2">
        <name>Mg(2+)</name>
        <dbReference type="ChEBI" id="CHEBI:18420"/>
    </cofactor>
</comment>